<name>A0ABR2MPH0_9ASPA</name>
<dbReference type="Proteomes" id="UP001412067">
    <property type="component" value="Unassembled WGS sequence"/>
</dbReference>
<comment type="caution">
    <text evidence="2">The sequence shown here is derived from an EMBL/GenBank/DDBJ whole genome shotgun (WGS) entry which is preliminary data.</text>
</comment>
<accession>A0ABR2MPH0</accession>
<protein>
    <submittedName>
        <fullName evidence="2">Uncharacterized protein</fullName>
    </submittedName>
</protein>
<evidence type="ECO:0000313" key="3">
    <source>
        <dbReference type="Proteomes" id="UP001412067"/>
    </source>
</evidence>
<organism evidence="2 3">
    <name type="scientific">Platanthera guangdongensis</name>
    <dbReference type="NCBI Taxonomy" id="2320717"/>
    <lineage>
        <taxon>Eukaryota</taxon>
        <taxon>Viridiplantae</taxon>
        <taxon>Streptophyta</taxon>
        <taxon>Embryophyta</taxon>
        <taxon>Tracheophyta</taxon>
        <taxon>Spermatophyta</taxon>
        <taxon>Magnoliopsida</taxon>
        <taxon>Liliopsida</taxon>
        <taxon>Asparagales</taxon>
        <taxon>Orchidaceae</taxon>
        <taxon>Orchidoideae</taxon>
        <taxon>Orchideae</taxon>
        <taxon>Orchidinae</taxon>
        <taxon>Platanthera</taxon>
    </lineage>
</organism>
<proteinExistence type="predicted"/>
<reference evidence="2 3" key="1">
    <citation type="journal article" date="2022" name="Nat. Plants">
        <title>Genomes of leafy and leafless Platanthera orchids illuminate the evolution of mycoheterotrophy.</title>
        <authorList>
            <person name="Li M.H."/>
            <person name="Liu K.W."/>
            <person name="Li Z."/>
            <person name="Lu H.C."/>
            <person name="Ye Q.L."/>
            <person name="Zhang D."/>
            <person name="Wang J.Y."/>
            <person name="Li Y.F."/>
            <person name="Zhong Z.M."/>
            <person name="Liu X."/>
            <person name="Yu X."/>
            <person name="Liu D.K."/>
            <person name="Tu X.D."/>
            <person name="Liu B."/>
            <person name="Hao Y."/>
            <person name="Liao X.Y."/>
            <person name="Jiang Y.T."/>
            <person name="Sun W.H."/>
            <person name="Chen J."/>
            <person name="Chen Y.Q."/>
            <person name="Ai Y."/>
            <person name="Zhai J.W."/>
            <person name="Wu S.S."/>
            <person name="Zhou Z."/>
            <person name="Hsiao Y.Y."/>
            <person name="Wu W.L."/>
            <person name="Chen Y.Y."/>
            <person name="Lin Y.F."/>
            <person name="Hsu J.L."/>
            <person name="Li C.Y."/>
            <person name="Wang Z.W."/>
            <person name="Zhao X."/>
            <person name="Zhong W.Y."/>
            <person name="Ma X.K."/>
            <person name="Ma L."/>
            <person name="Huang J."/>
            <person name="Chen G.Z."/>
            <person name="Huang M.Z."/>
            <person name="Huang L."/>
            <person name="Peng D.H."/>
            <person name="Luo Y.B."/>
            <person name="Zou S.Q."/>
            <person name="Chen S.P."/>
            <person name="Lan S."/>
            <person name="Tsai W.C."/>
            <person name="Van de Peer Y."/>
            <person name="Liu Z.J."/>
        </authorList>
    </citation>
    <scope>NUCLEOTIDE SEQUENCE [LARGE SCALE GENOMIC DNA]</scope>
    <source>
        <strain evidence="2">Lor288</strain>
    </source>
</reference>
<evidence type="ECO:0000256" key="1">
    <source>
        <dbReference type="SAM" id="Coils"/>
    </source>
</evidence>
<sequence>MDRGELNLLAGLVKVVGVSEGRASRSGDRSDMGLWSVVKAARAAAERGWAVGRKRRQRLTSACGGGHNSINIHMSKKFQKIQLEKNVLSNQLYGNQKEIQKLKADLESSEKIAAEQNLYHEMKKDELVSQILYLQKEVSHLSSSALAQEKEALRKELDKSKSKLKDTESKLKNVIQDMVKLEVINFCQVL</sequence>
<keyword evidence="3" id="KW-1185">Reference proteome</keyword>
<dbReference type="EMBL" id="JBBWWR010000005">
    <property type="protein sequence ID" value="KAK8966074.1"/>
    <property type="molecule type" value="Genomic_DNA"/>
</dbReference>
<feature type="coiled-coil region" evidence="1">
    <location>
        <begin position="143"/>
        <end position="184"/>
    </location>
</feature>
<evidence type="ECO:0000313" key="2">
    <source>
        <dbReference type="EMBL" id="KAK8966074.1"/>
    </source>
</evidence>
<gene>
    <name evidence="2" type="ORF">KSP40_PGU016496</name>
</gene>
<keyword evidence="1" id="KW-0175">Coiled coil</keyword>